<keyword evidence="1" id="KW-1133">Transmembrane helix</keyword>
<dbReference type="PANTHER" id="PTHR34821:SF2">
    <property type="entry name" value="INNER MEMBRANE PROTEIN YDCZ"/>
    <property type="match status" value="1"/>
</dbReference>
<dbReference type="OrthoDB" id="9097160at2"/>
<sequence length="147" mass="15337">MKISLSALMLLIGFVLTLHLAMNAQVGAIVKNPRMGNALFWIIGAITATVIGFSGWDAGFFSRLKEVPAWLFTAGIMGGALVFGIAWAMPKLGAGTAFVLMIAGQVISGMIFSHFGLFGSPVEPVSFIKIVGVLLLIAGAAIVTLAK</sequence>
<evidence type="ECO:0000313" key="3">
    <source>
        <dbReference type="Proteomes" id="UP000199031"/>
    </source>
</evidence>
<feature type="transmembrane region" description="Helical" evidence="1">
    <location>
        <begin position="95"/>
        <end position="115"/>
    </location>
</feature>
<feature type="transmembrane region" description="Helical" evidence="1">
    <location>
        <begin position="68"/>
        <end position="89"/>
    </location>
</feature>
<dbReference type="STRING" id="1465490.SAMN05444277_10262"/>
<dbReference type="Proteomes" id="UP000199031">
    <property type="component" value="Unassembled WGS sequence"/>
</dbReference>
<protein>
    <submittedName>
        <fullName evidence="2">Transporter family-2 protein</fullName>
    </submittedName>
</protein>
<organism evidence="2 3">
    <name type="scientific">Parafilimonas terrae</name>
    <dbReference type="NCBI Taxonomy" id="1465490"/>
    <lineage>
        <taxon>Bacteria</taxon>
        <taxon>Pseudomonadati</taxon>
        <taxon>Bacteroidota</taxon>
        <taxon>Chitinophagia</taxon>
        <taxon>Chitinophagales</taxon>
        <taxon>Chitinophagaceae</taxon>
        <taxon>Parafilimonas</taxon>
    </lineage>
</organism>
<gene>
    <name evidence="2" type="ORF">SAMN05444277_10262</name>
</gene>
<dbReference type="GO" id="GO:0005886">
    <property type="term" value="C:plasma membrane"/>
    <property type="evidence" value="ECO:0007669"/>
    <property type="project" value="TreeGrafter"/>
</dbReference>
<accession>A0A1I5TD47</accession>
<dbReference type="RefSeq" id="WP_090655477.1">
    <property type="nucleotide sequence ID" value="NZ_FOXQ01000002.1"/>
</dbReference>
<dbReference type="AlphaFoldDB" id="A0A1I5TD47"/>
<evidence type="ECO:0000256" key="1">
    <source>
        <dbReference type="SAM" id="Phobius"/>
    </source>
</evidence>
<feature type="transmembrane region" description="Helical" evidence="1">
    <location>
        <begin position="38"/>
        <end position="56"/>
    </location>
</feature>
<reference evidence="2 3" key="1">
    <citation type="submission" date="2016-10" db="EMBL/GenBank/DDBJ databases">
        <authorList>
            <person name="de Groot N.N."/>
        </authorList>
    </citation>
    <scope>NUCLEOTIDE SEQUENCE [LARGE SCALE GENOMIC DNA]</scope>
    <source>
        <strain evidence="2 3">DSM 28286</strain>
    </source>
</reference>
<dbReference type="EMBL" id="FOXQ01000002">
    <property type="protein sequence ID" value="SFP80964.1"/>
    <property type="molecule type" value="Genomic_DNA"/>
</dbReference>
<keyword evidence="1" id="KW-0472">Membrane</keyword>
<dbReference type="PANTHER" id="PTHR34821">
    <property type="entry name" value="INNER MEMBRANE PROTEIN YDCZ"/>
    <property type="match status" value="1"/>
</dbReference>
<dbReference type="Pfam" id="PF04657">
    <property type="entry name" value="DMT_YdcZ"/>
    <property type="match status" value="1"/>
</dbReference>
<feature type="transmembrane region" description="Helical" evidence="1">
    <location>
        <begin position="127"/>
        <end position="146"/>
    </location>
</feature>
<keyword evidence="1" id="KW-0812">Transmembrane</keyword>
<dbReference type="InterPro" id="IPR006750">
    <property type="entry name" value="YdcZ"/>
</dbReference>
<evidence type="ECO:0000313" key="2">
    <source>
        <dbReference type="EMBL" id="SFP80964.1"/>
    </source>
</evidence>
<name>A0A1I5TD47_9BACT</name>
<keyword evidence="3" id="KW-1185">Reference proteome</keyword>
<proteinExistence type="predicted"/>